<comment type="caution">
    <text evidence="4">The sequence shown here is derived from an EMBL/GenBank/DDBJ whole genome shotgun (WGS) entry which is preliminary data.</text>
</comment>
<dbReference type="PANTHER" id="PTHR34408">
    <property type="entry name" value="FAMILY PROTEIN, PUTATIVE-RELATED"/>
    <property type="match status" value="1"/>
</dbReference>
<dbReference type="PROSITE" id="PS51781">
    <property type="entry name" value="SH3B"/>
    <property type="match status" value="4"/>
</dbReference>
<feature type="domain" description="SH3b" evidence="3">
    <location>
        <begin position="787"/>
        <end position="849"/>
    </location>
</feature>
<feature type="region of interest" description="Disordered" evidence="1">
    <location>
        <begin position="1016"/>
        <end position="1035"/>
    </location>
</feature>
<dbReference type="EMBL" id="DVNK01000033">
    <property type="protein sequence ID" value="HIU46611.1"/>
    <property type="molecule type" value="Genomic_DNA"/>
</dbReference>
<dbReference type="Gene3D" id="2.30.30.40">
    <property type="entry name" value="SH3 Domains"/>
    <property type="match status" value="6"/>
</dbReference>
<dbReference type="PANTHER" id="PTHR34408:SF1">
    <property type="entry name" value="GLYCOSYL HYDROLASE FAMILY 19 DOMAIN-CONTAINING PROTEIN HI_1415"/>
    <property type="match status" value="1"/>
</dbReference>
<organism evidence="4 5">
    <name type="scientific">Candidatus Fimadaptatus faecigallinarum</name>
    <dbReference type="NCBI Taxonomy" id="2840814"/>
    <lineage>
        <taxon>Bacteria</taxon>
        <taxon>Bacillati</taxon>
        <taxon>Bacillota</taxon>
        <taxon>Clostridia</taxon>
        <taxon>Eubacteriales</taxon>
        <taxon>Candidatus Fimadaptatus</taxon>
    </lineage>
</organism>
<dbReference type="InterPro" id="IPR052354">
    <property type="entry name" value="Cell_Wall_Dynamics_Protein"/>
</dbReference>
<feature type="region of interest" description="Disordered" evidence="1">
    <location>
        <begin position="72"/>
        <end position="119"/>
    </location>
</feature>
<sequence length="1169" mass="122620">MNDIRRKASRRLRSLLSVALSAAMLFGGTPALASDAGATAKATLNAETGVEVQTDATDATPQLNATVQPDVTASGAPMEQSGAPDGQSDDRTAHPNATSADATAAPTASEAPAGSAVPAETAAPTAVSVEQQAVTAVFTLGNGYNYQIIKPGVDQNVNLLNRGGALPEGTVLELKATGLEVSPEKLTLTSSQAATFSVHADSDGVYTAKLTASDANGTVLYQRDLLLICASDVDNFAIPIICSDLVGKGIKKVDYVRADDPSTRLEVNSALMPEGYSATWSISTTSGEGNATIKLTRSGSIQKPPILYTKSNVANVNATVTLVVKLPGGEQLTRQIPVNYEVRAQVPTSFKYTGDIVVAQLGNVAPVDLTTGEAGSALTSGMTVTAELIGESDAQLTTTTFSPEAGLSIGATKPGIYQVLITAISDVPGVIDGAKFTKNVHLIVSDADNQLPDGLFTLNPAKLETTLYAESSSLGTVSIAYSSPVAGSSTYSTAWQVTDKDGNRVNIKADTTGNSHGNSAVLRPTGTLAAGEYVITATVNFRGAIKTLTAPLTVRTSAPRIDGLRSSYSVPQQYLSYVISAPGVVIEASEGVWEDYKGDVQWTCEPVNSASAAAFSSVTTDAATGYTIFNLPTTRVPGMYYFRFTAKLDDGRTASETVMLGIEDAAGVVPTPAPTLDPTQPRQGFVNAQRVNVRSGPSMDSTILGQLKRGDRLTVNDWTQEWFSFTYNGTKAYISGQYVTLDAVELPTSAPTPTPTPGQATPTAEPTTTSEPTPTAAPTATPDPAQPRQGVVNANRVNVRSGPGTNFSILGQVSLNDKLAIEDWSQEWYKFTFNGVTAYIKGEYVTLDPQATPTPGQATPTPSSEPVYGTVTLNNGTLRLRAEPDGNARVLTNMPKDSKVEILGETGSWYKVRYGNAIGYASKAYIVLNGTTPEATPTPTVRPTVTPSAQVGTVTLSNPNSQLIVRSGPGTNYGEVTRLAHNTKVTVLGSEGDFYRIQYSGQTGYVAKQYVVLGGATSPTATPRPTSTPKPTATSTAKYATVIKSDGLALHETEQGATVRTIPNYGVVEVLHVYGSWTHVSYEGTVGYVESKYLKDGVIKPEGGTGTSAKVKLENSSAMYLRSAASQASTALTMIPNGATVTVITPGDPWCKISYNGHTGYCMAQYLQM</sequence>
<accession>A0A9D1S4I9</accession>
<evidence type="ECO:0000256" key="2">
    <source>
        <dbReference type="SAM" id="SignalP"/>
    </source>
</evidence>
<feature type="domain" description="SH3b" evidence="3">
    <location>
        <begin position="681"/>
        <end position="743"/>
    </location>
</feature>
<dbReference type="AlphaFoldDB" id="A0A9D1S4I9"/>
<name>A0A9D1S4I9_9FIRM</name>
<dbReference type="InterPro" id="IPR003646">
    <property type="entry name" value="SH3-like_bac-type"/>
</dbReference>
<feature type="signal peptide" evidence="2">
    <location>
        <begin position="1"/>
        <end position="33"/>
    </location>
</feature>
<feature type="compositionally biased region" description="Low complexity" evidence="1">
    <location>
        <begin position="757"/>
        <end position="787"/>
    </location>
</feature>
<dbReference type="Proteomes" id="UP000824123">
    <property type="component" value="Unassembled WGS sequence"/>
</dbReference>
<feature type="domain" description="SH3b" evidence="3">
    <location>
        <begin position="949"/>
        <end position="1015"/>
    </location>
</feature>
<feature type="compositionally biased region" description="Low complexity" evidence="1">
    <location>
        <begin position="94"/>
        <end position="119"/>
    </location>
</feature>
<evidence type="ECO:0000313" key="5">
    <source>
        <dbReference type="Proteomes" id="UP000824123"/>
    </source>
</evidence>
<dbReference type="SMART" id="SM00287">
    <property type="entry name" value="SH3b"/>
    <property type="match status" value="6"/>
</dbReference>
<feature type="chain" id="PRO_5038955350" evidence="2">
    <location>
        <begin position="34"/>
        <end position="1169"/>
    </location>
</feature>
<dbReference type="Pfam" id="PF08239">
    <property type="entry name" value="SH3_3"/>
    <property type="match status" value="5"/>
</dbReference>
<keyword evidence="2" id="KW-0732">Signal</keyword>
<proteinExistence type="predicted"/>
<protein>
    <submittedName>
        <fullName evidence="4">SH3 domain-containing protein</fullName>
    </submittedName>
</protein>
<evidence type="ECO:0000259" key="3">
    <source>
        <dbReference type="PROSITE" id="PS51781"/>
    </source>
</evidence>
<feature type="domain" description="SH3b" evidence="3">
    <location>
        <begin position="868"/>
        <end position="935"/>
    </location>
</feature>
<gene>
    <name evidence="4" type="ORF">IAC59_05070</name>
</gene>
<evidence type="ECO:0000256" key="1">
    <source>
        <dbReference type="SAM" id="MobiDB-lite"/>
    </source>
</evidence>
<reference evidence="4" key="1">
    <citation type="submission" date="2020-10" db="EMBL/GenBank/DDBJ databases">
        <authorList>
            <person name="Gilroy R."/>
        </authorList>
    </citation>
    <scope>NUCLEOTIDE SEQUENCE</scope>
    <source>
        <strain evidence="4">ChiSxjej2B14-8506</strain>
    </source>
</reference>
<evidence type="ECO:0000313" key="4">
    <source>
        <dbReference type="EMBL" id="HIU46611.1"/>
    </source>
</evidence>
<feature type="region of interest" description="Disordered" evidence="1">
    <location>
        <begin position="747"/>
        <end position="789"/>
    </location>
</feature>
<reference evidence="4" key="2">
    <citation type="journal article" date="2021" name="PeerJ">
        <title>Extensive microbial diversity within the chicken gut microbiome revealed by metagenomics and culture.</title>
        <authorList>
            <person name="Gilroy R."/>
            <person name="Ravi A."/>
            <person name="Getino M."/>
            <person name="Pursley I."/>
            <person name="Horton D.L."/>
            <person name="Alikhan N.F."/>
            <person name="Baker D."/>
            <person name="Gharbi K."/>
            <person name="Hall N."/>
            <person name="Watson M."/>
            <person name="Adriaenssens E.M."/>
            <person name="Foster-Nyarko E."/>
            <person name="Jarju S."/>
            <person name="Secka A."/>
            <person name="Antonio M."/>
            <person name="Oren A."/>
            <person name="Chaudhuri R.R."/>
            <person name="La Ragione R."/>
            <person name="Hildebrand F."/>
            <person name="Pallen M.J."/>
        </authorList>
    </citation>
    <scope>NUCLEOTIDE SEQUENCE</scope>
    <source>
        <strain evidence="4">ChiSxjej2B14-8506</strain>
    </source>
</reference>